<evidence type="ECO:0000259" key="4">
    <source>
        <dbReference type="Pfam" id="PF00656"/>
    </source>
</evidence>
<name>A0A1D8TQR6_9CYAN</name>
<feature type="repeat" description="WD" evidence="3">
    <location>
        <begin position="969"/>
        <end position="1010"/>
    </location>
</feature>
<feature type="repeat" description="WD" evidence="3">
    <location>
        <begin position="1011"/>
        <end position="1052"/>
    </location>
</feature>
<reference evidence="7" key="1">
    <citation type="submission" date="2016-10" db="EMBL/GenBank/DDBJ databases">
        <title>Comparative genomics uncovers the prolific and rare metabolic potential of the cyanobacterial genus Moorea.</title>
        <authorList>
            <person name="Leao T."/>
            <person name="Castelao G."/>
            <person name="Korobeynikov A."/>
            <person name="Monroe E.A."/>
            <person name="Podell S."/>
            <person name="Glukhov E."/>
            <person name="Allen E."/>
            <person name="Gerwick W.H."/>
            <person name="Gerwick L."/>
        </authorList>
    </citation>
    <scope>NUCLEOTIDE SEQUENCE [LARGE SCALE GENOMIC DNA]</scope>
    <source>
        <strain evidence="7">PAL-8-15-08-1</strain>
    </source>
</reference>
<dbReference type="InterPro" id="IPR020472">
    <property type="entry name" value="WD40_PAC1"/>
</dbReference>
<dbReference type="Pfam" id="PF20703">
    <property type="entry name" value="nSTAND1"/>
    <property type="match status" value="1"/>
</dbReference>
<feature type="repeat" description="WD" evidence="3">
    <location>
        <begin position="1095"/>
        <end position="1136"/>
    </location>
</feature>
<dbReference type="SUPFAM" id="SSF52540">
    <property type="entry name" value="P-loop containing nucleoside triphosphate hydrolases"/>
    <property type="match status" value="1"/>
</dbReference>
<dbReference type="PANTHER" id="PTHR44019:SF8">
    <property type="entry name" value="POC1 CENTRIOLAR PROTEIN HOMOLOG"/>
    <property type="match status" value="1"/>
</dbReference>
<gene>
    <name evidence="6" type="ORF">BJP34_11475</name>
</gene>
<feature type="repeat" description="WD" evidence="3">
    <location>
        <begin position="1053"/>
        <end position="1094"/>
    </location>
</feature>
<dbReference type="PROSITE" id="PS50294">
    <property type="entry name" value="WD_REPEATS_REGION"/>
    <property type="match status" value="14"/>
</dbReference>
<dbReference type="Pfam" id="PF00400">
    <property type="entry name" value="WD40"/>
    <property type="match status" value="5"/>
</dbReference>
<dbReference type="SUPFAM" id="SSF50978">
    <property type="entry name" value="WD40 repeat-like"/>
    <property type="match status" value="2"/>
</dbReference>
<proteinExistence type="predicted"/>
<evidence type="ECO:0000256" key="3">
    <source>
        <dbReference type="PROSITE-ProRule" id="PRU00221"/>
    </source>
</evidence>
<dbReference type="PANTHER" id="PTHR44019">
    <property type="entry name" value="WD REPEAT-CONTAINING PROTEIN 55"/>
    <property type="match status" value="1"/>
</dbReference>
<feature type="repeat" description="WD" evidence="3">
    <location>
        <begin position="927"/>
        <end position="968"/>
    </location>
</feature>
<dbReference type="OrthoDB" id="464342at2"/>
<dbReference type="STRING" id="1458985.BJP34_11475"/>
<dbReference type="EMBL" id="CP017599">
    <property type="protein sequence ID" value="AOW99991.1"/>
    <property type="molecule type" value="Genomic_DNA"/>
</dbReference>
<dbReference type="RefSeq" id="WP_070392465.1">
    <property type="nucleotide sequence ID" value="NZ_CP017599.1"/>
</dbReference>
<evidence type="ECO:0008006" key="8">
    <source>
        <dbReference type="Google" id="ProtNLM"/>
    </source>
</evidence>
<accession>A0A1D8TQR6</accession>
<dbReference type="InterPro" id="IPR027417">
    <property type="entry name" value="P-loop_NTPase"/>
</dbReference>
<dbReference type="InterPro" id="IPR015943">
    <property type="entry name" value="WD40/YVTN_repeat-like_dom_sf"/>
</dbReference>
<dbReference type="GO" id="GO:0006508">
    <property type="term" value="P:proteolysis"/>
    <property type="evidence" value="ECO:0007669"/>
    <property type="project" value="InterPro"/>
</dbReference>
<dbReference type="GO" id="GO:0004197">
    <property type="term" value="F:cysteine-type endopeptidase activity"/>
    <property type="evidence" value="ECO:0007669"/>
    <property type="project" value="InterPro"/>
</dbReference>
<feature type="domain" description="Novel STAND NTPase 1" evidence="5">
    <location>
        <begin position="290"/>
        <end position="695"/>
    </location>
</feature>
<dbReference type="Gene3D" id="2.130.10.10">
    <property type="entry name" value="YVTN repeat-like/Quinoprotein amine dehydrogenase"/>
    <property type="match status" value="7"/>
</dbReference>
<dbReference type="KEGG" id="mpro:BJP34_11475"/>
<dbReference type="InterPro" id="IPR019775">
    <property type="entry name" value="WD40_repeat_CS"/>
</dbReference>
<feature type="domain" description="Peptidase C14 caspase" evidence="4">
    <location>
        <begin position="4"/>
        <end position="258"/>
    </location>
</feature>
<dbReference type="CDD" id="cd00200">
    <property type="entry name" value="WD40"/>
    <property type="match status" value="2"/>
</dbReference>
<evidence type="ECO:0000259" key="5">
    <source>
        <dbReference type="Pfam" id="PF20703"/>
    </source>
</evidence>
<dbReference type="InterPro" id="IPR049052">
    <property type="entry name" value="nSTAND1"/>
</dbReference>
<dbReference type="InterPro" id="IPR029030">
    <property type="entry name" value="Caspase-like_dom_sf"/>
</dbReference>
<evidence type="ECO:0000313" key="7">
    <source>
        <dbReference type="Proteomes" id="UP000177870"/>
    </source>
</evidence>
<feature type="repeat" description="WD" evidence="3">
    <location>
        <begin position="1137"/>
        <end position="1178"/>
    </location>
</feature>
<dbReference type="Gene3D" id="3.40.50.1460">
    <property type="match status" value="1"/>
</dbReference>
<feature type="repeat" description="WD" evidence="3">
    <location>
        <begin position="885"/>
        <end position="926"/>
    </location>
</feature>
<dbReference type="SMART" id="SM00320">
    <property type="entry name" value="WD40"/>
    <property type="match status" value="14"/>
</dbReference>
<feature type="repeat" description="WD" evidence="3">
    <location>
        <begin position="1269"/>
        <end position="1310"/>
    </location>
</feature>
<dbReference type="Pfam" id="PF00656">
    <property type="entry name" value="Peptidase_C14"/>
    <property type="match status" value="1"/>
</dbReference>
<feature type="repeat" description="WD" evidence="3">
    <location>
        <begin position="1227"/>
        <end position="1268"/>
    </location>
</feature>
<dbReference type="Proteomes" id="UP000177870">
    <property type="component" value="Chromosome"/>
</dbReference>
<evidence type="ECO:0000256" key="1">
    <source>
        <dbReference type="ARBA" id="ARBA00022574"/>
    </source>
</evidence>
<protein>
    <recommendedName>
        <fullName evidence="8">Peptidase C14 caspase domain-containing protein</fullName>
    </recommendedName>
</protein>
<dbReference type="Pfam" id="PF25173">
    <property type="entry name" value="Beta-prop_WDR3_1st"/>
    <property type="match status" value="2"/>
</dbReference>
<dbReference type="InterPro" id="IPR036322">
    <property type="entry name" value="WD40_repeat_dom_sf"/>
</dbReference>
<feature type="repeat" description="WD" evidence="3">
    <location>
        <begin position="1311"/>
        <end position="1352"/>
    </location>
</feature>
<dbReference type="InterPro" id="IPR001680">
    <property type="entry name" value="WD40_rpt"/>
</dbReference>
<organism evidence="6 7">
    <name type="scientific">Moorena producens PAL-8-15-08-1</name>
    <dbReference type="NCBI Taxonomy" id="1458985"/>
    <lineage>
        <taxon>Bacteria</taxon>
        <taxon>Bacillati</taxon>
        <taxon>Cyanobacteriota</taxon>
        <taxon>Cyanophyceae</taxon>
        <taxon>Coleofasciculales</taxon>
        <taxon>Coleofasciculaceae</taxon>
        <taxon>Moorena</taxon>
    </lineage>
</organism>
<dbReference type="InterPro" id="IPR011600">
    <property type="entry name" value="Pept_C14_caspase"/>
</dbReference>
<keyword evidence="1 3" id="KW-0853">WD repeat</keyword>
<feature type="repeat" description="WD" evidence="3">
    <location>
        <begin position="1185"/>
        <end position="1226"/>
    </location>
</feature>
<dbReference type="PROSITE" id="PS50082">
    <property type="entry name" value="WD_REPEATS_2"/>
    <property type="match status" value="14"/>
</dbReference>
<feature type="repeat" description="WD" evidence="3">
    <location>
        <begin position="1353"/>
        <end position="1394"/>
    </location>
</feature>
<evidence type="ECO:0000313" key="6">
    <source>
        <dbReference type="EMBL" id="AOW99991.1"/>
    </source>
</evidence>
<dbReference type="PRINTS" id="PR00320">
    <property type="entry name" value="GPROTEINBRPT"/>
</dbReference>
<evidence type="ECO:0000256" key="2">
    <source>
        <dbReference type="ARBA" id="ARBA00022737"/>
    </source>
</evidence>
<dbReference type="PROSITE" id="PS00678">
    <property type="entry name" value="WD_REPEATS_1"/>
    <property type="match status" value="7"/>
</dbReference>
<dbReference type="SUPFAM" id="SSF52129">
    <property type="entry name" value="Caspase-like"/>
    <property type="match status" value="1"/>
</dbReference>
<dbReference type="Gene3D" id="3.40.50.300">
    <property type="entry name" value="P-loop containing nucleotide triphosphate hydrolases"/>
    <property type="match status" value="1"/>
</dbReference>
<dbReference type="InterPro" id="IPR050505">
    <property type="entry name" value="WDR55/POC1"/>
</dbReference>
<feature type="repeat" description="WD" evidence="3">
    <location>
        <begin position="1437"/>
        <end position="1471"/>
    </location>
</feature>
<sequence length="1514" mass="169072">MFSRNLAFIIGINNYTNGISPLNTAVNDAKKLVEILRKKHGYQVWVCLDEVATLSNFNKFLSHTLPEQVTENDRLLFYFAGHGVALNGDDGPAGYLIPQDAILGDTNSYLPMTLLHDALTQLPCRHFLGILDCCFAGAFKWSNTRDLLTSPEVIHQERYERFISDPAWQIITSSACDQKALDNFNLNSERGQFGNHSPFAAALLEALEGAGDIYPPAKNGKPPGDGVITATELYLHLRDRVEIPTEKCRLRQTPGIWCLNKHDKGEYIFLSPGHQLHLPPAPPLDESQNPYRGLKSFDEKHSALFFGRTLLVEKLEDFVKANPLTVVLGASGSGKSSLVKAGLIPKLRQSQTEKWCILSPIRPGETPLQQLNNALKNSQLPEVAAQNPQPNLAMSIDVWAKNNPNSKLLLFIDQSEEIITLCQNYDQRKEFFQQILTAINAHGDKLRVVLTLRSDFEAQVRDAGLKFVGEKLKWGRFIVPGMTRGELNEAIEKPAQARVMYFQPDELVEKVIDEVVDMPGALPLLSFALSELYLKYLQRQREAQYRGITIDRALTQADYMELGGVMRSLTQRADKEYDLLVQENPAYDQVIRHVMLRMVALGGGELARRRVPLSELEYPPGKNDLVKEVIERFSTARLLVKGQDAEGNPYVEPAHDALVRGWQRLLEWKQKDEENLLLQRRLTPAAVEWKSVKSKKQSSGFEALAEPVINWLDGRLDLAENFLNKINTLENTNLARLWQRTPDIQKGSRDKTGQFLWNANPYLDVLNKKLNSEDNWLNQVEVEFVRRSVRKKRSHTIVGWSIAGSVLVAMIFYAAVWMQWRNSQITQANSIARSSLSLFAKYKDMEALVEVIKAGKILQKHKASDQQVISALQKVLDEASKGNRLQGHTNRITRFSFSRDGQTLASGSRDKTIKLWNLETGKVIRTLIGHTEAVRSVSFRRDGQTLASGSEDKTIKLWDPKTGTEIRTLIGHNSDVESVSFSPDGQTLASGSEDKTIKLWNLETGKVIRTLIGHNSDVKSVSFSRDGQTLASGSRDKTIKLWNLETGKVIRTLIGHNSDVRRVSFSRDGQTLASGSDDKTIKLWNLETGKVIRTLIGHNSDVRRVSFSRDGQTLASGSEDNTIKLWNLETGKVIRTLIGHTDLVFSVSFSPDGQTLASGSDDNTIKHWNVETRRKILTLQTLQTLIGHTNRVTRFSFSRDGQTLASGSDDNTIKHWNLETGKVIRTLIGHDGAVNSVSFSRDGQTLASGSEDKTIKHWNLETGKVIRTLIGHDGAVNSVSFSRDGQTLASGSEDKTIKHWNLETGKVIRTLIGHDGAVNSVSFSRDGQTLASGSDDNTIKLWNLETGKVIRTLIGHDGAVNSVSFSRDGQILASGSTDNTIKLWNLETGTEIRTLIGHTNIVNSVSFSRDGQTLASGSDDNTIKHWNLETGKVIHTLIEHDGAVNSVSFSRDGQTLASGSLDNTIKLFRIKLFRNLDLNLDSLMAKTCDWLRHYLENNPNVSESDRQLCDKVKK</sequence>
<feature type="repeat" description="WD" evidence="3">
    <location>
        <begin position="1395"/>
        <end position="1436"/>
    </location>
</feature>
<keyword evidence="2" id="KW-0677">Repeat</keyword>